<dbReference type="AlphaFoldDB" id="A0A244CMC9"/>
<dbReference type="OrthoDB" id="6401453at2"/>
<protein>
    <recommendedName>
        <fullName evidence="3">Lipoprotein</fullName>
    </recommendedName>
</protein>
<proteinExistence type="predicted"/>
<comment type="caution">
    <text evidence="1">The sequence shown here is derived from an EMBL/GenBank/DDBJ whole genome shotgun (WGS) entry which is preliminary data.</text>
</comment>
<dbReference type="EMBL" id="MWPV01000005">
    <property type="protein sequence ID" value="OUL56666.1"/>
    <property type="molecule type" value="Genomic_DNA"/>
</dbReference>
<accession>A0A244CMC9</accession>
<reference evidence="1 2" key="1">
    <citation type="submission" date="2017-02" db="EMBL/GenBank/DDBJ databases">
        <title>Pseudoalteromonas ulvae TC14 Genome.</title>
        <authorList>
            <person name="Molmeret M."/>
        </authorList>
    </citation>
    <scope>NUCLEOTIDE SEQUENCE [LARGE SCALE GENOMIC DNA]</scope>
    <source>
        <strain evidence="1">TC14</strain>
    </source>
</reference>
<keyword evidence="2" id="KW-1185">Reference proteome</keyword>
<dbReference type="PROSITE" id="PS51257">
    <property type="entry name" value="PROKAR_LIPOPROTEIN"/>
    <property type="match status" value="1"/>
</dbReference>
<name>A0A244CMC9_PSEDV</name>
<organism evidence="1 2">
    <name type="scientific">Pseudoalteromonas ulvae</name>
    <dbReference type="NCBI Taxonomy" id="107327"/>
    <lineage>
        <taxon>Bacteria</taxon>
        <taxon>Pseudomonadati</taxon>
        <taxon>Pseudomonadota</taxon>
        <taxon>Gammaproteobacteria</taxon>
        <taxon>Alteromonadales</taxon>
        <taxon>Pseudoalteromonadaceae</taxon>
        <taxon>Pseudoalteromonas</taxon>
    </lineage>
</organism>
<dbReference type="Proteomes" id="UP000194841">
    <property type="component" value="Unassembled WGS sequence"/>
</dbReference>
<evidence type="ECO:0008006" key="3">
    <source>
        <dbReference type="Google" id="ProtNLM"/>
    </source>
</evidence>
<evidence type="ECO:0000313" key="2">
    <source>
        <dbReference type="Proteomes" id="UP000194841"/>
    </source>
</evidence>
<evidence type="ECO:0000313" key="1">
    <source>
        <dbReference type="EMBL" id="OUL56666.1"/>
    </source>
</evidence>
<dbReference type="RefSeq" id="WP_140372861.1">
    <property type="nucleotide sequence ID" value="NZ_MWPV01000005.1"/>
</dbReference>
<gene>
    <name evidence="1" type="ORF">B1199_14920</name>
</gene>
<sequence>MNKLSLLVAAFSTSMLTLLSGCGGETIIDKIDEGEVDITFVNSLDDMSNFHLKRNDILRKSDVDNLFEDKYSIVSDVEKNSASTSYRYRYSLIENSIHVGVIDSLNLSQSAHTNHTLSNKHQYWAIAWHNGNDYAMTSIKKAPSNQSGVYKIRVFTHQDLSFTLNGVAQNNKIQAGKVTDALSITQCADGLIIDDNPIDLCSGDFGQSYLVIADATGLRLLLPE</sequence>